<dbReference type="EMBL" id="BAAFSV010000006">
    <property type="protein sequence ID" value="GAB1319997.1"/>
    <property type="molecule type" value="Genomic_DNA"/>
</dbReference>
<name>A0ABQ0GQI8_9PEZI</name>
<dbReference type="RefSeq" id="XP_070921727.1">
    <property type="nucleotide sequence ID" value="XM_071065626.1"/>
</dbReference>
<accession>A0ABQ0GQI8</accession>
<keyword evidence="2" id="KW-1185">Reference proteome</keyword>
<reference evidence="1 2" key="1">
    <citation type="submission" date="2024-09" db="EMBL/GenBank/DDBJ databases">
        <title>Itraconazole resistance in Madurella fahalii resulting from another homologue of gene encoding cytochrome P450 14-alpha sterol demethylase (CYP51).</title>
        <authorList>
            <person name="Yoshioka I."/>
            <person name="Fahal A.H."/>
            <person name="Kaneko S."/>
            <person name="Yaguchi T."/>
        </authorList>
    </citation>
    <scope>NUCLEOTIDE SEQUENCE [LARGE SCALE GENOMIC DNA]</scope>
    <source>
        <strain evidence="1 2">IFM 68171</strain>
    </source>
</reference>
<sequence>MDPLSITLGVAPLCLAAFKGSRRLKEKFKLIRDFEGEISRFRTRFKTQISVFRDESQLLLQDAGIGYLLAARMLRDFSHAEWTAGIVEQKIQQHMGQKYIEAKEATERIGNHIADIESLFGRLDTEEAGRGKVYLHFMTYQRPRG</sequence>
<evidence type="ECO:0000313" key="2">
    <source>
        <dbReference type="Proteomes" id="UP001628179"/>
    </source>
</evidence>
<dbReference type="Proteomes" id="UP001628179">
    <property type="component" value="Unassembled WGS sequence"/>
</dbReference>
<comment type="caution">
    <text evidence="1">The sequence shown here is derived from an EMBL/GenBank/DDBJ whole genome shotgun (WGS) entry which is preliminary data.</text>
</comment>
<evidence type="ECO:0000313" key="1">
    <source>
        <dbReference type="EMBL" id="GAB1319997.1"/>
    </source>
</evidence>
<dbReference type="GeneID" id="98180949"/>
<proteinExistence type="predicted"/>
<gene>
    <name evidence="1" type="ORF">MFIFM68171_10207</name>
</gene>
<organism evidence="1 2">
    <name type="scientific">Madurella fahalii</name>
    <dbReference type="NCBI Taxonomy" id="1157608"/>
    <lineage>
        <taxon>Eukaryota</taxon>
        <taxon>Fungi</taxon>
        <taxon>Dikarya</taxon>
        <taxon>Ascomycota</taxon>
        <taxon>Pezizomycotina</taxon>
        <taxon>Sordariomycetes</taxon>
        <taxon>Sordariomycetidae</taxon>
        <taxon>Sordariales</taxon>
        <taxon>Sordariales incertae sedis</taxon>
        <taxon>Madurella</taxon>
    </lineage>
</organism>
<protein>
    <submittedName>
        <fullName evidence="1">Uncharacterized protein</fullName>
    </submittedName>
</protein>